<keyword evidence="3" id="KW-1185">Reference proteome</keyword>
<evidence type="ECO:0000313" key="3">
    <source>
        <dbReference type="Proteomes" id="UP000799324"/>
    </source>
</evidence>
<proteinExistence type="predicted"/>
<reference evidence="2" key="1">
    <citation type="journal article" date="2020" name="Stud. Mycol.">
        <title>101 Dothideomycetes genomes: a test case for predicting lifestyles and emergence of pathogens.</title>
        <authorList>
            <person name="Haridas S."/>
            <person name="Albert R."/>
            <person name="Binder M."/>
            <person name="Bloem J."/>
            <person name="Labutti K."/>
            <person name="Salamov A."/>
            <person name="Andreopoulos B."/>
            <person name="Baker S."/>
            <person name="Barry K."/>
            <person name="Bills G."/>
            <person name="Bluhm B."/>
            <person name="Cannon C."/>
            <person name="Castanera R."/>
            <person name="Culley D."/>
            <person name="Daum C."/>
            <person name="Ezra D."/>
            <person name="Gonzalez J."/>
            <person name="Henrissat B."/>
            <person name="Kuo A."/>
            <person name="Liang C."/>
            <person name="Lipzen A."/>
            <person name="Lutzoni F."/>
            <person name="Magnuson J."/>
            <person name="Mondo S."/>
            <person name="Nolan M."/>
            <person name="Ohm R."/>
            <person name="Pangilinan J."/>
            <person name="Park H.-J."/>
            <person name="Ramirez L."/>
            <person name="Alfaro M."/>
            <person name="Sun H."/>
            <person name="Tritt A."/>
            <person name="Yoshinaga Y."/>
            <person name="Zwiers L.-H."/>
            <person name="Turgeon B."/>
            <person name="Goodwin S."/>
            <person name="Spatafora J."/>
            <person name="Crous P."/>
            <person name="Grigoriev I."/>
        </authorList>
    </citation>
    <scope>NUCLEOTIDE SEQUENCE</scope>
    <source>
        <strain evidence="2">CBS 122681</strain>
    </source>
</reference>
<keyword evidence="1" id="KW-0732">Signal</keyword>
<evidence type="ECO:0000256" key="1">
    <source>
        <dbReference type="SAM" id="SignalP"/>
    </source>
</evidence>
<feature type="chain" id="PRO_5025366147" description="Lytic polysaccharide monooxygenase" evidence="1">
    <location>
        <begin position="19"/>
        <end position="144"/>
    </location>
</feature>
<feature type="signal peptide" evidence="1">
    <location>
        <begin position="1"/>
        <end position="18"/>
    </location>
</feature>
<dbReference type="EMBL" id="MU004349">
    <property type="protein sequence ID" value="KAF2655454.1"/>
    <property type="molecule type" value="Genomic_DNA"/>
</dbReference>
<dbReference type="AlphaFoldDB" id="A0A6A6TA41"/>
<gene>
    <name evidence="2" type="ORF">K491DRAFT_758255</name>
</gene>
<accession>A0A6A6TA41</accession>
<protein>
    <recommendedName>
        <fullName evidence="4">Lytic polysaccharide monooxygenase</fullName>
    </recommendedName>
</protein>
<name>A0A6A6TA41_9PLEO</name>
<evidence type="ECO:0000313" key="2">
    <source>
        <dbReference type="EMBL" id="KAF2655454.1"/>
    </source>
</evidence>
<sequence>MIPYTFLYTFILVHLIVSYPTMSIAGSLTNRRSFVCGPNGRIKIPVTCRGAGMYTLKLNHPISAPTNIVAYRGGTERYISGTQGQPYTNCFAWVVPNSTWTGAQFNIEMTAGMPGASVVVELWTAAPGTTMPPAYGSSGSCVVM</sequence>
<dbReference type="OrthoDB" id="10565814at2759"/>
<evidence type="ECO:0008006" key="4">
    <source>
        <dbReference type="Google" id="ProtNLM"/>
    </source>
</evidence>
<organism evidence="2 3">
    <name type="scientific">Lophiostoma macrostomum CBS 122681</name>
    <dbReference type="NCBI Taxonomy" id="1314788"/>
    <lineage>
        <taxon>Eukaryota</taxon>
        <taxon>Fungi</taxon>
        <taxon>Dikarya</taxon>
        <taxon>Ascomycota</taxon>
        <taxon>Pezizomycotina</taxon>
        <taxon>Dothideomycetes</taxon>
        <taxon>Pleosporomycetidae</taxon>
        <taxon>Pleosporales</taxon>
        <taxon>Lophiostomataceae</taxon>
        <taxon>Lophiostoma</taxon>
    </lineage>
</organism>
<dbReference type="Proteomes" id="UP000799324">
    <property type="component" value="Unassembled WGS sequence"/>
</dbReference>